<comment type="function">
    <text evidence="11">Catalyzes the formation of S-adenosylmethionine from methionine and ATP.</text>
</comment>
<evidence type="ECO:0000259" key="15">
    <source>
        <dbReference type="Pfam" id="PF02773"/>
    </source>
</evidence>
<dbReference type="HAMAP" id="MF_00086">
    <property type="entry name" value="S_AdoMet_synth1"/>
    <property type="match status" value="1"/>
</dbReference>
<dbReference type="CDD" id="cd18079">
    <property type="entry name" value="S-AdoMet_synt"/>
    <property type="match status" value="1"/>
</dbReference>
<keyword evidence="9 11" id="KW-0630">Potassium</keyword>
<dbReference type="GO" id="GO:0046872">
    <property type="term" value="F:metal ion binding"/>
    <property type="evidence" value="ECO:0007669"/>
    <property type="project" value="UniProtKB-KW"/>
</dbReference>
<dbReference type="UniPathway" id="UPA00315">
    <property type="reaction ID" value="UER00080"/>
</dbReference>
<dbReference type="InterPro" id="IPR022630">
    <property type="entry name" value="S-AdoMet_synt_C"/>
</dbReference>
<evidence type="ECO:0000256" key="8">
    <source>
        <dbReference type="ARBA" id="ARBA00022842"/>
    </source>
</evidence>
<organism evidence="16 17">
    <name type="scientific">Armillaria ostoyae</name>
    <name type="common">Armillaria root rot fungus</name>
    <dbReference type="NCBI Taxonomy" id="47428"/>
    <lineage>
        <taxon>Eukaryota</taxon>
        <taxon>Fungi</taxon>
        <taxon>Dikarya</taxon>
        <taxon>Basidiomycota</taxon>
        <taxon>Agaricomycotina</taxon>
        <taxon>Agaricomycetes</taxon>
        <taxon>Agaricomycetidae</taxon>
        <taxon>Agaricales</taxon>
        <taxon>Marasmiineae</taxon>
        <taxon>Physalacriaceae</taxon>
        <taxon>Armillaria</taxon>
    </lineage>
</organism>
<dbReference type="InterPro" id="IPR022629">
    <property type="entry name" value="S-AdoMet_synt_central"/>
</dbReference>
<dbReference type="EMBL" id="FUEG01000007">
    <property type="protein sequence ID" value="SJL06361.1"/>
    <property type="molecule type" value="Genomic_DNA"/>
</dbReference>
<keyword evidence="6 11" id="KW-0547">Nucleotide-binding</keyword>
<dbReference type="STRING" id="47428.A0A284RC81"/>
<dbReference type="GO" id="GO:0005524">
    <property type="term" value="F:ATP binding"/>
    <property type="evidence" value="ECO:0007669"/>
    <property type="project" value="UniProtKB-KW"/>
</dbReference>
<keyword evidence="17" id="KW-1185">Reference proteome</keyword>
<evidence type="ECO:0000259" key="14">
    <source>
        <dbReference type="Pfam" id="PF02772"/>
    </source>
</evidence>
<dbReference type="PANTHER" id="PTHR11964">
    <property type="entry name" value="S-ADENOSYLMETHIONINE SYNTHETASE"/>
    <property type="match status" value="1"/>
</dbReference>
<comment type="cofactor">
    <cofactor evidence="11">
        <name>K(+)</name>
        <dbReference type="ChEBI" id="CHEBI:29103"/>
    </cofactor>
    <text evidence="11">Binds 1 potassium ion per subunit. The potassium ion interacts primarily with the substrate.</text>
</comment>
<evidence type="ECO:0000256" key="10">
    <source>
        <dbReference type="ARBA" id="ARBA00048344"/>
    </source>
</evidence>
<dbReference type="FunFam" id="3.30.300.10:FF:000003">
    <property type="entry name" value="S-adenosylmethionine synthase"/>
    <property type="match status" value="1"/>
</dbReference>
<gene>
    <name evidence="16" type="ORF">ARMOST_09697</name>
</gene>
<proteinExistence type="inferred from homology"/>
<feature type="domain" description="S-adenosylmethionine synthetase central" evidence="14">
    <location>
        <begin position="128"/>
        <end position="248"/>
    </location>
</feature>
<dbReference type="EC" id="2.5.1.6" evidence="11"/>
<comment type="cofactor">
    <cofactor evidence="11">
        <name>Mg(2+)</name>
        <dbReference type="ChEBI" id="CHEBI:18420"/>
    </cofactor>
    <text evidence="11">Binds 2 magnesium ions per subunit. The magnesium ions interact primarily with the substrate.</text>
</comment>
<dbReference type="PROSITE" id="PS00377">
    <property type="entry name" value="ADOMET_SYNTHASE_2"/>
    <property type="match status" value="1"/>
</dbReference>
<evidence type="ECO:0000256" key="4">
    <source>
        <dbReference type="ARBA" id="ARBA00022679"/>
    </source>
</evidence>
<evidence type="ECO:0000313" key="17">
    <source>
        <dbReference type="Proteomes" id="UP000219338"/>
    </source>
</evidence>
<evidence type="ECO:0000256" key="12">
    <source>
        <dbReference type="RuleBase" id="RU004462"/>
    </source>
</evidence>
<comment type="catalytic activity">
    <reaction evidence="10 11">
        <text>L-methionine + ATP + H2O = S-adenosyl-L-methionine + phosphate + diphosphate</text>
        <dbReference type="Rhea" id="RHEA:21080"/>
        <dbReference type="ChEBI" id="CHEBI:15377"/>
        <dbReference type="ChEBI" id="CHEBI:30616"/>
        <dbReference type="ChEBI" id="CHEBI:33019"/>
        <dbReference type="ChEBI" id="CHEBI:43474"/>
        <dbReference type="ChEBI" id="CHEBI:57844"/>
        <dbReference type="ChEBI" id="CHEBI:59789"/>
        <dbReference type="EC" id="2.5.1.6"/>
    </reaction>
</comment>
<dbReference type="Gene3D" id="3.30.300.10">
    <property type="match status" value="3"/>
</dbReference>
<dbReference type="GO" id="GO:0006730">
    <property type="term" value="P:one-carbon metabolic process"/>
    <property type="evidence" value="ECO:0007669"/>
    <property type="project" value="UniProtKB-KW"/>
</dbReference>
<keyword evidence="5 11" id="KW-0479">Metal-binding</keyword>
<evidence type="ECO:0000256" key="1">
    <source>
        <dbReference type="ARBA" id="ARBA00005224"/>
    </source>
</evidence>
<evidence type="ECO:0000256" key="2">
    <source>
        <dbReference type="ARBA" id="ARBA00009685"/>
    </source>
</evidence>
<dbReference type="PROSITE" id="PS00376">
    <property type="entry name" value="ADOMET_SYNTHASE_1"/>
    <property type="match status" value="1"/>
</dbReference>
<comment type="similarity">
    <text evidence="2 12">Belongs to the AdoMet synthase family.</text>
</comment>
<dbReference type="InterPro" id="IPR022628">
    <property type="entry name" value="S-AdoMet_synt_N"/>
</dbReference>
<dbReference type="Pfam" id="PF00438">
    <property type="entry name" value="S-AdoMet_synt_N"/>
    <property type="match status" value="1"/>
</dbReference>
<keyword evidence="8 11" id="KW-0460">Magnesium</keyword>
<dbReference type="PIRSF" id="PIRSF000497">
    <property type="entry name" value="MAT"/>
    <property type="match status" value="1"/>
</dbReference>
<dbReference type="InterPro" id="IPR022631">
    <property type="entry name" value="ADOMET_SYNTHASE_CS"/>
</dbReference>
<comment type="pathway">
    <text evidence="1 11">Amino-acid biosynthesis; S-adenosyl-L-methionine biosynthesis; S-adenosyl-L-methionine from L-methionine: step 1/1.</text>
</comment>
<sequence>MSANGHAIRPALAPGHFLFTSESVGEGHPDKICDQVSDAILDACLAEDPWSKVGCETASKTGMIMVFGEISTTAHLDYQKIIRNTIKEIGYDSSEKGFDYKTCNILVAIEQQSPDIAQGLDHGDLESHGAGDQGIMFGYATDETEELMPLTIVLAHKLNQAMAAARRSGLLPWLRPDTKTQVTIEYKKDGGATIPLRVDTIVISAQHAEEIALADLQKDLLDKIIKQVIPANLLDERTIYHINPTGRFVIGGPQGDAGLTGRKIIVDSYGGWGAHGGGAFSGKDFSKVDRSAAYTARWIAKSLVAGGIARRVLVQLSYAIGVAEPLSIYVDTYGTGKISEEEIVELIRKNWDLRPGIMVRELSLQKPQYRKTACYGHFGNPDYSWEKPKKLVL</sequence>
<evidence type="ECO:0000259" key="13">
    <source>
        <dbReference type="Pfam" id="PF00438"/>
    </source>
</evidence>
<evidence type="ECO:0000256" key="11">
    <source>
        <dbReference type="RuleBase" id="RU000541"/>
    </source>
</evidence>
<keyword evidence="3 11" id="KW-0554">One-carbon metabolism</keyword>
<dbReference type="GO" id="GO:0006555">
    <property type="term" value="P:methionine metabolic process"/>
    <property type="evidence" value="ECO:0007669"/>
    <property type="project" value="UniProtKB-ARBA"/>
</dbReference>
<dbReference type="InterPro" id="IPR002133">
    <property type="entry name" value="S-AdoMet_synthetase"/>
</dbReference>
<dbReference type="GO" id="GO:0006556">
    <property type="term" value="P:S-adenosylmethionine biosynthetic process"/>
    <property type="evidence" value="ECO:0007669"/>
    <property type="project" value="UniProtKB-UniPathway"/>
</dbReference>
<protein>
    <recommendedName>
        <fullName evidence="11">S-adenosylmethionine synthase</fullName>
        <ecNumber evidence="11">2.5.1.6</ecNumber>
    </recommendedName>
</protein>
<evidence type="ECO:0000256" key="3">
    <source>
        <dbReference type="ARBA" id="ARBA00022563"/>
    </source>
</evidence>
<keyword evidence="4 11" id="KW-0808">Transferase</keyword>
<dbReference type="FunFam" id="3.30.300.10:FF:000001">
    <property type="entry name" value="S-adenosylmethionine synthase"/>
    <property type="match status" value="1"/>
</dbReference>
<dbReference type="Pfam" id="PF02772">
    <property type="entry name" value="S-AdoMet_synt_M"/>
    <property type="match status" value="1"/>
</dbReference>
<dbReference type="OMA" id="ASYMARY"/>
<evidence type="ECO:0000256" key="6">
    <source>
        <dbReference type="ARBA" id="ARBA00022741"/>
    </source>
</evidence>
<dbReference type="NCBIfam" id="TIGR01034">
    <property type="entry name" value="metK"/>
    <property type="match status" value="1"/>
</dbReference>
<accession>A0A284RC81</accession>
<reference evidence="17" key="1">
    <citation type="journal article" date="2017" name="Nat. Ecol. Evol.">
        <title>Genome expansion and lineage-specific genetic innovations in the forest pathogenic fungi Armillaria.</title>
        <authorList>
            <person name="Sipos G."/>
            <person name="Prasanna A.N."/>
            <person name="Walter M.C."/>
            <person name="O'Connor E."/>
            <person name="Balint B."/>
            <person name="Krizsan K."/>
            <person name="Kiss B."/>
            <person name="Hess J."/>
            <person name="Varga T."/>
            <person name="Slot J."/>
            <person name="Riley R."/>
            <person name="Boka B."/>
            <person name="Rigling D."/>
            <person name="Barry K."/>
            <person name="Lee J."/>
            <person name="Mihaltcheva S."/>
            <person name="LaButti K."/>
            <person name="Lipzen A."/>
            <person name="Waldron R."/>
            <person name="Moloney N.M."/>
            <person name="Sperisen C."/>
            <person name="Kredics L."/>
            <person name="Vagvoelgyi C."/>
            <person name="Patrignani A."/>
            <person name="Fitzpatrick D."/>
            <person name="Nagy I."/>
            <person name="Doyle S."/>
            <person name="Anderson J.B."/>
            <person name="Grigoriev I.V."/>
            <person name="Gueldener U."/>
            <person name="Muensterkoetter M."/>
            <person name="Nagy L.G."/>
        </authorList>
    </citation>
    <scope>NUCLEOTIDE SEQUENCE [LARGE SCALE GENOMIC DNA]</scope>
    <source>
        <strain evidence="17">C18/9</strain>
    </source>
</reference>
<feature type="domain" description="S-adenosylmethionine synthetase N-terminal" evidence="13">
    <location>
        <begin position="17"/>
        <end position="114"/>
    </location>
</feature>
<name>A0A284RC81_ARMOS</name>
<evidence type="ECO:0000256" key="5">
    <source>
        <dbReference type="ARBA" id="ARBA00022723"/>
    </source>
</evidence>
<dbReference type="Pfam" id="PF02773">
    <property type="entry name" value="S-AdoMet_synt_C"/>
    <property type="match status" value="1"/>
</dbReference>
<dbReference type="Proteomes" id="UP000219338">
    <property type="component" value="Unassembled WGS sequence"/>
</dbReference>
<dbReference type="FunFam" id="3.30.300.10:FF:000004">
    <property type="entry name" value="S-adenosylmethionine synthase"/>
    <property type="match status" value="1"/>
</dbReference>
<feature type="domain" description="S-adenosylmethionine synthetase C-terminal" evidence="15">
    <location>
        <begin position="250"/>
        <end position="387"/>
    </location>
</feature>
<dbReference type="SUPFAM" id="SSF55973">
    <property type="entry name" value="S-adenosylmethionine synthetase"/>
    <property type="match status" value="3"/>
</dbReference>
<keyword evidence="7 11" id="KW-0067">ATP-binding</keyword>
<dbReference type="OrthoDB" id="5852090at2759"/>
<evidence type="ECO:0000256" key="9">
    <source>
        <dbReference type="ARBA" id="ARBA00022958"/>
    </source>
</evidence>
<evidence type="ECO:0000256" key="7">
    <source>
        <dbReference type="ARBA" id="ARBA00022840"/>
    </source>
</evidence>
<evidence type="ECO:0000313" key="16">
    <source>
        <dbReference type="EMBL" id="SJL06361.1"/>
    </source>
</evidence>
<dbReference type="GO" id="GO:0004478">
    <property type="term" value="F:methionine adenosyltransferase activity"/>
    <property type="evidence" value="ECO:0007669"/>
    <property type="project" value="UniProtKB-EC"/>
</dbReference>
<dbReference type="InterPro" id="IPR022636">
    <property type="entry name" value="S-AdoMet_synthetase_sfam"/>
</dbReference>
<dbReference type="AlphaFoldDB" id="A0A284RC81"/>